<organism evidence="1">
    <name type="scientific">marine metagenome</name>
    <dbReference type="NCBI Taxonomy" id="408172"/>
    <lineage>
        <taxon>unclassified sequences</taxon>
        <taxon>metagenomes</taxon>
        <taxon>ecological metagenomes</taxon>
    </lineage>
</organism>
<dbReference type="EMBL" id="UINC01059042">
    <property type="protein sequence ID" value="SVB82005.1"/>
    <property type="molecule type" value="Genomic_DNA"/>
</dbReference>
<feature type="non-terminal residue" evidence="1">
    <location>
        <position position="219"/>
    </location>
</feature>
<dbReference type="Gene3D" id="3.30.830.10">
    <property type="entry name" value="Metalloenzyme, LuxS/M16 peptidase-like"/>
    <property type="match status" value="1"/>
</dbReference>
<name>A0A382H4E0_9ZZZZ</name>
<sequence length="219" mass="25016">MHNLPKPSILKNTFNLPNISNERLSNKINVLSIHKPSTDLFTILFINKVNEKSTSLIPPGAISFVIKMLFEQKDLNNYSLYEKIENLGADPIYSSDNNFITIGFQSTSDNWEKPLNLIINSILNPYFSEKEFVRLKKQRAGEIVQSKGNPMYLAQKGLAKSIYSKDSIDSFTSYGNISSIEAYEFDNIKNIFTKILIFSEDTKISIININNDEKLYKLL</sequence>
<dbReference type="AlphaFoldDB" id="A0A382H4E0"/>
<evidence type="ECO:0008006" key="2">
    <source>
        <dbReference type="Google" id="ProtNLM"/>
    </source>
</evidence>
<dbReference type="SUPFAM" id="SSF63411">
    <property type="entry name" value="LuxS/MPP-like metallohydrolase"/>
    <property type="match status" value="1"/>
</dbReference>
<evidence type="ECO:0000313" key="1">
    <source>
        <dbReference type="EMBL" id="SVB82005.1"/>
    </source>
</evidence>
<accession>A0A382H4E0</accession>
<proteinExistence type="predicted"/>
<gene>
    <name evidence="1" type="ORF">METZ01_LOCUS234859</name>
</gene>
<dbReference type="GO" id="GO:0046872">
    <property type="term" value="F:metal ion binding"/>
    <property type="evidence" value="ECO:0007669"/>
    <property type="project" value="InterPro"/>
</dbReference>
<protein>
    <recommendedName>
        <fullName evidence="2">Peptidase M16 N-terminal domain-containing protein</fullName>
    </recommendedName>
</protein>
<dbReference type="InterPro" id="IPR011249">
    <property type="entry name" value="Metalloenz_LuxS/M16"/>
</dbReference>
<reference evidence="1" key="1">
    <citation type="submission" date="2018-05" db="EMBL/GenBank/DDBJ databases">
        <authorList>
            <person name="Lanie J.A."/>
            <person name="Ng W.-L."/>
            <person name="Kazmierczak K.M."/>
            <person name="Andrzejewski T.M."/>
            <person name="Davidsen T.M."/>
            <person name="Wayne K.J."/>
            <person name="Tettelin H."/>
            <person name="Glass J.I."/>
            <person name="Rusch D."/>
            <person name="Podicherti R."/>
            <person name="Tsui H.-C.T."/>
            <person name="Winkler M.E."/>
        </authorList>
    </citation>
    <scope>NUCLEOTIDE SEQUENCE</scope>
</reference>